<name>A0A1G1V206_9BACT</name>
<dbReference type="EMBL" id="MHBW01000010">
    <property type="protein sequence ID" value="OGY09408.1"/>
    <property type="molecule type" value="Genomic_DNA"/>
</dbReference>
<reference evidence="2 3" key="1">
    <citation type="journal article" date="2016" name="Nat. Commun.">
        <title>Thousands of microbial genomes shed light on interconnected biogeochemical processes in an aquifer system.</title>
        <authorList>
            <person name="Anantharaman K."/>
            <person name="Brown C.T."/>
            <person name="Hug L.A."/>
            <person name="Sharon I."/>
            <person name="Castelle C.J."/>
            <person name="Probst A.J."/>
            <person name="Thomas B.C."/>
            <person name="Singh A."/>
            <person name="Wilkins M.J."/>
            <person name="Karaoz U."/>
            <person name="Brodie E.L."/>
            <person name="Williams K.H."/>
            <person name="Hubbard S.S."/>
            <person name="Banfield J.F."/>
        </authorList>
    </citation>
    <scope>NUCLEOTIDE SEQUENCE [LARGE SCALE GENOMIC DNA]</scope>
</reference>
<organism evidence="2 3">
    <name type="scientific">Candidatus Blackburnbacteria bacterium RIFCSPHIGHO2_01_FULL_43_15b</name>
    <dbReference type="NCBI Taxonomy" id="1797513"/>
    <lineage>
        <taxon>Bacteria</taxon>
        <taxon>Candidatus Blackburniibacteriota</taxon>
    </lineage>
</organism>
<dbReference type="STRING" id="1797513.A2782_01140"/>
<accession>A0A1G1V206</accession>
<comment type="caution">
    <text evidence="2">The sequence shown here is derived from an EMBL/GenBank/DDBJ whole genome shotgun (WGS) entry which is preliminary data.</text>
</comment>
<evidence type="ECO:0000313" key="3">
    <source>
        <dbReference type="Proteomes" id="UP000177967"/>
    </source>
</evidence>
<gene>
    <name evidence="2" type="ORF">A2782_01140</name>
</gene>
<feature type="region of interest" description="Disordered" evidence="1">
    <location>
        <begin position="1"/>
        <end position="20"/>
    </location>
</feature>
<dbReference type="AlphaFoldDB" id="A0A1G1V206"/>
<dbReference type="Proteomes" id="UP000177967">
    <property type="component" value="Unassembled WGS sequence"/>
</dbReference>
<protein>
    <submittedName>
        <fullName evidence="2">Uncharacterized protein</fullName>
    </submittedName>
</protein>
<proteinExistence type="predicted"/>
<evidence type="ECO:0000256" key="1">
    <source>
        <dbReference type="SAM" id="MobiDB-lite"/>
    </source>
</evidence>
<sequence length="107" mass="11748">MAAPELENRPSLVGESTFPGTEVVQRPDVAEIAQELGQYIQPVPQPQAVTDDKGQPILTPAGAASNNQVTYTAAQIKEAKKESVTSPRHWLAVFYELLLKRFAFLQN</sequence>
<evidence type="ECO:0000313" key="2">
    <source>
        <dbReference type="EMBL" id="OGY09408.1"/>
    </source>
</evidence>